<evidence type="ECO:0000313" key="2">
    <source>
        <dbReference type="Proteomes" id="UP000314294"/>
    </source>
</evidence>
<accession>A0A4Z2FB50</accession>
<dbReference type="Proteomes" id="UP000314294">
    <property type="component" value="Unassembled WGS sequence"/>
</dbReference>
<name>A0A4Z2FB50_9TELE</name>
<sequence>MLFKILLTQHRAHGGEYNTACSRPPAPTQALASALAAWFPDIMSSSEACWITSKLTPRLAPPSMSLTCCDCRMVGPGGGRQPQQVVVFPEMSRQEQVGAEDGDILRQVPHGQVRSHDWRSSWRHMLL</sequence>
<dbReference type="AlphaFoldDB" id="A0A4Z2FB50"/>
<gene>
    <name evidence="1" type="ORF">EYF80_051419</name>
</gene>
<organism evidence="1 2">
    <name type="scientific">Liparis tanakae</name>
    <name type="common">Tanaka's snailfish</name>
    <dbReference type="NCBI Taxonomy" id="230148"/>
    <lineage>
        <taxon>Eukaryota</taxon>
        <taxon>Metazoa</taxon>
        <taxon>Chordata</taxon>
        <taxon>Craniata</taxon>
        <taxon>Vertebrata</taxon>
        <taxon>Euteleostomi</taxon>
        <taxon>Actinopterygii</taxon>
        <taxon>Neopterygii</taxon>
        <taxon>Teleostei</taxon>
        <taxon>Neoteleostei</taxon>
        <taxon>Acanthomorphata</taxon>
        <taxon>Eupercaria</taxon>
        <taxon>Perciformes</taxon>
        <taxon>Cottioidei</taxon>
        <taxon>Cottales</taxon>
        <taxon>Liparidae</taxon>
        <taxon>Liparis</taxon>
    </lineage>
</organism>
<dbReference type="EMBL" id="SRLO01001373">
    <property type="protein sequence ID" value="TNN38409.1"/>
    <property type="molecule type" value="Genomic_DNA"/>
</dbReference>
<comment type="caution">
    <text evidence="1">The sequence shown here is derived from an EMBL/GenBank/DDBJ whole genome shotgun (WGS) entry which is preliminary data.</text>
</comment>
<reference evidence="1 2" key="1">
    <citation type="submission" date="2019-03" db="EMBL/GenBank/DDBJ databases">
        <title>First draft genome of Liparis tanakae, snailfish: a comprehensive survey of snailfish specific genes.</title>
        <authorList>
            <person name="Kim W."/>
            <person name="Song I."/>
            <person name="Jeong J.-H."/>
            <person name="Kim D."/>
            <person name="Kim S."/>
            <person name="Ryu S."/>
            <person name="Song J.Y."/>
            <person name="Lee S.K."/>
        </authorList>
    </citation>
    <scope>NUCLEOTIDE SEQUENCE [LARGE SCALE GENOMIC DNA]</scope>
    <source>
        <tissue evidence="1">Muscle</tissue>
    </source>
</reference>
<proteinExistence type="predicted"/>
<evidence type="ECO:0000313" key="1">
    <source>
        <dbReference type="EMBL" id="TNN38409.1"/>
    </source>
</evidence>
<keyword evidence="2" id="KW-1185">Reference proteome</keyword>
<protein>
    <submittedName>
        <fullName evidence="1">Uncharacterized protein</fullName>
    </submittedName>
</protein>